<comment type="caution">
    <text evidence="2">The sequence shown here is derived from an EMBL/GenBank/DDBJ whole genome shotgun (WGS) entry which is preliminary data.</text>
</comment>
<feature type="domain" description="FAS1" evidence="1">
    <location>
        <begin position="94"/>
        <end position="250"/>
    </location>
</feature>
<dbReference type="Pfam" id="PF02469">
    <property type="entry name" value="Fasciclin"/>
    <property type="match status" value="1"/>
</dbReference>
<gene>
    <name evidence="2" type="ORF">JCM15548_11630</name>
</gene>
<dbReference type="Proteomes" id="UP000032900">
    <property type="component" value="Unassembled WGS sequence"/>
</dbReference>
<dbReference type="STRING" id="1236989.JCM15548_11630"/>
<dbReference type="InterPro" id="IPR036378">
    <property type="entry name" value="FAS1_dom_sf"/>
</dbReference>
<dbReference type="SUPFAM" id="SSF82153">
    <property type="entry name" value="FAS1 domain"/>
    <property type="match status" value="2"/>
</dbReference>
<organism evidence="2 3">
    <name type="scientific">Geofilum rubicundum JCM 15548</name>
    <dbReference type="NCBI Taxonomy" id="1236989"/>
    <lineage>
        <taxon>Bacteria</taxon>
        <taxon>Pseudomonadati</taxon>
        <taxon>Bacteroidota</taxon>
        <taxon>Bacteroidia</taxon>
        <taxon>Marinilabiliales</taxon>
        <taxon>Marinilabiliaceae</taxon>
        <taxon>Geofilum</taxon>
    </lineage>
</organism>
<keyword evidence="2" id="KW-0449">Lipoprotein</keyword>
<dbReference type="AlphaFoldDB" id="A0A0E9LVW9"/>
<dbReference type="PANTHER" id="PTHR10900">
    <property type="entry name" value="PERIOSTIN-RELATED"/>
    <property type="match status" value="1"/>
</dbReference>
<dbReference type="OrthoDB" id="1119934at2"/>
<dbReference type="PANTHER" id="PTHR10900:SF77">
    <property type="entry name" value="FI19380P1"/>
    <property type="match status" value="1"/>
</dbReference>
<dbReference type="InterPro" id="IPR050904">
    <property type="entry name" value="Adhesion/Biosynth-related"/>
</dbReference>
<keyword evidence="3" id="KW-1185">Reference proteome</keyword>
<accession>A0A0E9LVW9</accession>
<feature type="domain" description="FAS1" evidence="1">
    <location>
        <begin position="1"/>
        <end position="90"/>
    </location>
</feature>
<evidence type="ECO:0000259" key="1">
    <source>
        <dbReference type="PROSITE" id="PS50213"/>
    </source>
</evidence>
<name>A0A0E9LVW9_9BACT</name>
<dbReference type="Gene3D" id="2.30.180.10">
    <property type="entry name" value="FAS1 domain"/>
    <property type="match status" value="2"/>
</dbReference>
<sequence>MSEIGAASVDDVPVADLKELVRYHVIKDTISTLEFVDGRMNSTNMFGHYITTGTFYEDNEAVIKFNKYAELTEQDIRMANGIVHRVSSVIRPEMESAAEALENDGSYTIFVEALKQTGWYDTLMVTEGPHTVFAVPDLVYAEEGFSSFEELLEDIAPETTNLTDTLNEMNRYVTYHILDHNIRYITDLLNDRVGLSRTFNEVLTFRMEGTRVLVNDDIFAGIHEPGFEIDRPVSDRTVLNGVIHEMKEDFRIKERFPFAVYWDVAEQLEIMKMPGVFRRPGTVSLANGQLENITWYGENNEIFYTAGLSGAEGWHVYDDRINVNLRPEVIQWVEFKTPILVAGEYKMWVCTRNVYGDNNRKAIYYAYFNDEIMPNIINNRRTLNNTTPEEQLEMEGFKLYGWNPNDLGVTREVDGEIRNITQLNYMHNSGASRMTGQLAGVIKVETTGSHRVKFVGITGTNGAWFDMIHFIPVEEDQLWPRVNTKTGELVSKEEINAAYEEYISNQE</sequence>
<evidence type="ECO:0000313" key="3">
    <source>
        <dbReference type="Proteomes" id="UP000032900"/>
    </source>
</evidence>
<evidence type="ECO:0000313" key="2">
    <source>
        <dbReference type="EMBL" id="GAO29443.1"/>
    </source>
</evidence>
<protein>
    <submittedName>
        <fullName evidence="2">Putative lipoprotein</fullName>
    </submittedName>
</protein>
<dbReference type="PROSITE" id="PS50213">
    <property type="entry name" value="FAS1"/>
    <property type="match status" value="2"/>
</dbReference>
<dbReference type="InterPro" id="IPR000782">
    <property type="entry name" value="FAS1_domain"/>
</dbReference>
<dbReference type="RefSeq" id="WP_062123763.1">
    <property type="nucleotide sequence ID" value="NZ_BAZW01000009.1"/>
</dbReference>
<proteinExistence type="predicted"/>
<reference evidence="2 3" key="1">
    <citation type="journal article" date="2015" name="Microbes Environ.">
        <title>Distribution and evolution of nitrogen fixation genes in the phylum bacteroidetes.</title>
        <authorList>
            <person name="Inoue J."/>
            <person name="Oshima K."/>
            <person name="Suda W."/>
            <person name="Sakamoto M."/>
            <person name="Iino T."/>
            <person name="Noda S."/>
            <person name="Hongoh Y."/>
            <person name="Hattori M."/>
            <person name="Ohkuma M."/>
        </authorList>
    </citation>
    <scope>NUCLEOTIDE SEQUENCE [LARGE SCALE GENOMIC DNA]</scope>
    <source>
        <strain evidence="2">JCM 15548</strain>
    </source>
</reference>
<dbReference type="EMBL" id="BAZW01000009">
    <property type="protein sequence ID" value="GAO29443.1"/>
    <property type="molecule type" value="Genomic_DNA"/>
</dbReference>